<evidence type="ECO:0000313" key="5">
    <source>
        <dbReference type="EMBL" id="VAW31996.1"/>
    </source>
</evidence>
<dbReference type="GO" id="GO:0003886">
    <property type="term" value="F:DNA (cytosine-5-)-methyltransferase activity"/>
    <property type="evidence" value="ECO:0007669"/>
    <property type="project" value="UniProtKB-EC"/>
</dbReference>
<keyword evidence="2 5" id="KW-0489">Methyltransferase</keyword>
<dbReference type="PRINTS" id="PR00105">
    <property type="entry name" value="C5METTRFRASE"/>
</dbReference>
<organism evidence="5">
    <name type="scientific">hydrothermal vent metagenome</name>
    <dbReference type="NCBI Taxonomy" id="652676"/>
    <lineage>
        <taxon>unclassified sequences</taxon>
        <taxon>metagenomes</taxon>
        <taxon>ecological metagenomes</taxon>
    </lineage>
</organism>
<proteinExistence type="predicted"/>
<dbReference type="GO" id="GO:0044027">
    <property type="term" value="P:negative regulation of gene expression via chromosomal CpG island methylation"/>
    <property type="evidence" value="ECO:0007669"/>
    <property type="project" value="TreeGrafter"/>
</dbReference>
<keyword evidence="3 5" id="KW-0808">Transferase</keyword>
<dbReference type="NCBIfam" id="TIGR00675">
    <property type="entry name" value="dcm"/>
    <property type="match status" value="1"/>
</dbReference>
<dbReference type="PANTHER" id="PTHR10629:SF52">
    <property type="entry name" value="DNA (CYTOSINE-5)-METHYLTRANSFERASE 1"/>
    <property type="match status" value="1"/>
</dbReference>
<dbReference type="Gene3D" id="3.90.120.10">
    <property type="entry name" value="DNA Methylase, subunit A, domain 2"/>
    <property type="match status" value="1"/>
</dbReference>
<evidence type="ECO:0000256" key="3">
    <source>
        <dbReference type="ARBA" id="ARBA00022679"/>
    </source>
</evidence>
<evidence type="ECO:0000256" key="4">
    <source>
        <dbReference type="ARBA" id="ARBA00022691"/>
    </source>
</evidence>
<dbReference type="GO" id="GO:0003677">
    <property type="term" value="F:DNA binding"/>
    <property type="evidence" value="ECO:0007669"/>
    <property type="project" value="TreeGrafter"/>
</dbReference>
<keyword evidence="4" id="KW-0949">S-adenosyl-L-methionine</keyword>
<evidence type="ECO:0000256" key="1">
    <source>
        <dbReference type="ARBA" id="ARBA00011975"/>
    </source>
</evidence>
<dbReference type="PROSITE" id="PS00095">
    <property type="entry name" value="C5_MTASE_2"/>
    <property type="match status" value="1"/>
</dbReference>
<gene>
    <name evidence="5" type="ORF">MNBD_CHLOROFLEXI01-2768</name>
</gene>
<dbReference type="SUPFAM" id="SSF53335">
    <property type="entry name" value="S-adenosyl-L-methionine-dependent methyltransferases"/>
    <property type="match status" value="1"/>
</dbReference>
<sequence length="399" mass="45000">MQTTYSLPISKQESILQNSIRDGVKLSDVLETFSLSYDDLRYRHNQSIPRTLTTYQKINNTETKQNGIPTVSFFSGAGGLDLGFESAGFQHLASFEINELFCKTLKYNRPDWNIFGPPNSSGDLRNREEVADILRNQLGLKPPFNGVFHGGPPCQPFSIAANQRFSKSGDNFKRVGYAHEETGNLLFDYIWQIQMFKPAIFLIENVPGLKTLDNGEQLTKAITALQKYGYTVAKPTFLNARNFGVPQSRLRIFIVGWRNQKRHFCYPSEDLLEVPSYSALLDVDSLPNHITRKHKAKSILRYMELEYGQRDKRGRVDRLDPSLPSKTVIAGGNGGGGRSHLHPYIPRTLSPRESARLQTFPDDYIFCGSPARQLTQVGNAVPPLLGKKIADAIYEYLFA</sequence>
<reference evidence="5" key="1">
    <citation type="submission" date="2018-06" db="EMBL/GenBank/DDBJ databases">
        <authorList>
            <person name="Zhirakovskaya E."/>
        </authorList>
    </citation>
    <scope>NUCLEOTIDE SEQUENCE</scope>
</reference>
<dbReference type="InterPro" id="IPR050390">
    <property type="entry name" value="C5-Methyltransferase"/>
</dbReference>
<dbReference type="AlphaFoldDB" id="A0A3B0VIR8"/>
<dbReference type="EMBL" id="UOEU01000310">
    <property type="protein sequence ID" value="VAW31996.1"/>
    <property type="molecule type" value="Genomic_DNA"/>
</dbReference>
<dbReference type="InterPro" id="IPR029063">
    <property type="entry name" value="SAM-dependent_MTases_sf"/>
</dbReference>
<dbReference type="InterPro" id="IPR001525">
    <property type="entry name" value="C5_MeTfrase"/>
</dbReference>
<dbReference type="PANTHER" id="PTHR10629">
    <property type="entry name" value="CYTOSINE-SPECIFIC METHYLTRANSFERASE"/>
    <property type="match status" value="1"/>
</dbReference>
<dbReference type="Gene3D" id="3.40.50.150">
    <property type="entry name" value="Vaccinia Virus protein VP39"/>
    <property type="match status" value="1"/>
</dbReference>
<name>A0A3B0VIR8_9ZZZZ</name>
<evidence type="ECO:0000256" key="2">
    <source>
        <dbReference type="ARBA" id="ARBA00022603"/>
    </source>
</evidence>
<dbReference type="EC" id="2.1.1.37" evidence="1"/>
<dbReference type="Pfam" id="PF00145">
    <property type="entry name" value="DNA_methylase"/>
    <property type="match status" value="1"/>
</dbReference>
<dbReference type="GO" id="GO:0032259">
    <property type="term" value="P:methylation"/>
    <property type="evidence" value="ECO:0007669"/>
    <property type="project" value="UniProtKB-KW"/>
</dbReference>
<protein>
    <recommendedName>
        <fullName evidence="1">DNA (cytosine-5-)-methyltransferase</fullName>
        <ecNumber evidence="1">2.1.1.37</ecNumber>
    </recommendedName>
</protein>
<dbReference type="PROSITE" id="PS51679">
    <property type="entry name" value="SAM_MT_C5"/>
    <property type="match status" value="1"/>
</dbReference>
<accession>A0A3B0VIR8</accession>
<dbReference type="InterPro" id="IPR031303">
    <property type="entry name" value="C5_meth_CS"/>
</dbReference>